<dbReference type="AlphaFoldDB" id="A0A0D3JFR8"/>
<sequence>MLRGAAKASGAKAAVRCFSSAAGAASGVLHICGTAEYNKLGFGDSQDREAPVPIPALEATPIAHVACGKYHSAAVAADGSVYAWGLEASGQLGLGSRRTKAHTPALVEALSGAGVTQLSCGSYHTLARTAEGEVYSWGFGGSFFSGAGGLGHGDRQQLETPKVVSAFGGDVRAAYVSGGGYHSLAVDREGGVWSWGRGEWGRLGFGDASDRLEPERMDEACDDLAPTVARAGEAHSACVAGDGQLYTWGRNEHWQLGYEVSGLLNSGQSFDAQQEPAPVPLPEGAGRVVDVACGELGTAVLLEDDSVWMWGMRRYFEPTLLPGSGGRDAADSGVRVEGKVAQLEVGASHVAIRTDGGRAYTFGYGTPLGLPKAQRKQWELAEVTFDGRKVLQIACGSNSTAFLVEA</sequence>
<dbReference type="PROSITE" id="PS00626">
    <property type="entry name" value="RCC1_2"/>
    <property type="match status" value="2"/>
</dbReference>
<dbReference type="EnsemblProtists" id="EOD22353">
    <property type="protein sequence ID" value="EOD22353"/>
    <property type="gene ID" value="EMIHUDRAFT_430497"/>
</dbReference>
<dbReference type="OMA" id="TIADIQC"/>
<dbReference type="Pfam" id="PF00415">
    <property type="entry name" value="RCC1"/>
    <property type="match status" value="1"/>
</dbReference>
<dbReference type="STRING" id="2903.R1CHP0"/>
<dbReference type="InterPro" id="IPR000408">
    <property type="entry name" value="Reg_chr_condens"/>
</dbReference>
<reference evidence="5" key="1">
    <citation type="journal article" date="2013" name="Nature">
        <title>Pan genome of the phytoplankton Emiliania underpins its global distribution.</title>
        <authorList>
            <person name="Read B.A."/>
            <person name="Kegel J."/>
            <person name="Klute M.J."/>
            <person name="Kuo A."/>
            <person name="Lefebvre S.C."/>
            <person name="Maumus F."/>
            <person name="Mayer C."/>
            <person name="Miller J."/>
            <person name="Monier A."/>
            <person name="Salamov A."/>
            <person name="Young J."/>
            <person name="Aguilar M."/>
            <person name="Claverie J.M."/>
            <person name="Frickenhaus S."/>
            <person name="Gonzalez K."/>
            <person name="Herman E.K."/>
            <person name="Lin Y.C."/>
            <person name="Napier J."/>
            <person name="Ogata H."/>
            <person name="Sarno A.F."/>
            <person name="Shmutz J."/>
            <person name="Schroeder D."/>
            <person name="de Vargas C."/>
            <person name="Verret F."/>
            <person name="von Dassow P."/>
            <person name="Valentin K."/>
            <person name="Van de Peer Y."/>
            <person name="Wheeler G."/>
            <person name="Dacks J.B."/>
            <person name="Delwiche C.F."/>
            <person name="Dyhrman S.T."/>
            <person name="Glockner G."/>
            <person name="John U."/>
            <person name="Richards T."/>
            <person name="Worden A.Z."/>
            <person name="Zhang X."/>
            <person name="Grigoriev I.V."/>
            <person name="Allen A.E."/>
            <person name="Bidle K."/>
            <person name="Borodovsky M."/>
            <person name="Bowler C."/>
            <person name="Brownlee C."/>
            <person name="Cock J.M."/>
            <person name="Elias M."/>
            <person name="Gladyshev V.N."/>
            <person name="Groth M."/>
            <person name="Guda C."/>
            <person name="Hadaegh A."/>
            <person name="Iglesias-Rodriguez M.D."/>
            <person name="Jenkins J."/>
            <person name="Jones B.M."/>
            <person name="Lawson T."/>
            <person name="Leese F."/>
            <person name="Lindquist E."/>
            <person name="Lobanov A."/>
            <person name="Lomsadze A."/>
            <person name="Malik S.B."/>
            <person name="Marsh M.E."/>
            <person name="Mackinder L."/>
            <person name="Mock T."/>
            <person name="Mueller-Roeber B."/>
            <person name="Pagarete A."/>
            <person name="Parker M."/>
            <person name="Probert I."/>
            <person name="Quesneville H."/>
            <person name="Raines C."/>
            <person name="Rensing S.A."/>
            <person name="Riano-Pachon D.M."/>
            <person name="Richier S."/>
            <person name="Rokitta S."/>
            <person name="Shiraiwa Y."/>
            <person name="Soanes D.M."/>
            <person name="van der Giezen M."/>
            <person name="Wahlund T.M."/>
            <person name="Williams B."/>
            <person name="Wilson W."/>
            <person name="Wolfe G."/>
            <person name="Wurch L.L."/>
        </authorList>
    </citation>
    <scope>NUCLEOTIDE SEQUENCE</scope>
</reference>
<dbReference type="PRINTS" id="PR00633">
    <property type="entry name" value="RCCNDNSATION"/>
</dbReference>
<dbReference type="Proteomes" id="UP000013827">
    <property type="component" value="Unassembled WGS sequence"/>
</dbReference>
<dbReference type="GeneID" id="17267914"/>
<dbReference type="InterPro" id="IPR058923">
    <property type="entry name" value="RCC1-like_dom"/>
</dbReference>
<dbReference type="SUPFAM" id="SSF50985">
    <property type="entry name" value="RCC1/BLIP-II"/>
    <property type="match status" value="2"/>
</dbReference>
<dbReference type="RefSeq" id="XP_005774782.1">
    <property type="nucleotide sequence ID" value="XM_005774725.1"/>
</dbReference>
<dbReference type="eggNOG" id="KOG1426">
    <property type="taxonomic scope" value="Eukaryota"/>
</dbReference>
<dbReference type="PROSITE" id="PS50012">
    <property type="entry name" value="RCC1_3"/>
    <property type="match status" value="5"/>
</dbReference>
<dbReference type="HOGENOM" id="CLU_048369_0_0_1"/>
<protein>
    <recommendedName>
        <fullName evidence="3">RCC1-like domain-containing protein</fullName>
    </recommendedName>
</protein>
<feature type="repeat" description="RCC1" evidence="2">
    <location>
        <begin position="190"/>
        <end position="242"/>
    </location>
</feature>
<keyword evidence="1" id="KW-0677">Repeat</keyword>
<feature type="repeat" description="RCC1" evidence="2">
    <location>
        <begin position="27"/>
        <end position="78"/>
    </location>
</feature>
<dbReference type="PaxDb" id="2903-EOD22353"/>
<accession>A0A0D3JFR8</accession>
<evidence type="ECO:0000256" key="2">
    <source>
        <dbReference type="PROSITE-ProRule" id="PRU00235"/>
    </source>
</evidence>
<feature type="domain" description="RCC1-like" evidence="3">
    <location>
        <begin position="101"/>
        <end position="404"/>
    </location>
</feature>
<evidence type="ECO:0000259" key="3">
    <source>
        <dbReference type="Pfam" id="PF25390"/>
    </source>
</evidence>
<dbReference type="PANTHER" id="PTHR22872">
    <property type="entry name" value="BTK-BINDING PROTEIN-RELATED"/>
    <property type="match status" value="1"/>
</dbReference>
<reference evidence="4" key="2">
    <citation type="submission" date="2024-10" db="UniProtKB">
        <authorList>
            <consortium name="EnsemblProtists"/>
        </authorList>
    </citation>
    <scope>IDENTIFICATION</scope>
</reference>
<dbReference type="Pfam" id="PF25390">
    <property type="entry name" value="WD40_RLD"/>
    <property type="match status" value="1"/>
</dbReference>
<dbReference type="InterPro" id="IPR051625">
    <property type="entry name" value="Signaling_Regulatory_Domain"/>
</dbReference>
<dbReference type="Gene3D" id="2.130.10.30">
    <property type="entry name" value="Regulator of chromosome condensation 1/beta-lactamase-inhibitor protein II"/>
    <property type="match status" value="2"/>
</dbReference>
<keyword evidence="5" id="KW-1185">Reference proteome</keyword>
<proteinExistence type="predicted"/>
<feature type="repeat" description="RCC1" evidence="2">
    <location>
        <begin position="243"/>
        <end position="304"/>
    </location>
</feature>
<name>A0A0D3JFR8_EMIH1</name>
<dbReference type="KEGG" id="ehx:EMIHUDRAFT_430497"/>
<evidence type="ECO:0000313" key="5">
    <source>
        <dbReference type="Proteomes" id="UP000013827"/>
    </source>
</evidence>
<feature type="repeat" description="RCC1" evidence="2">
    <location>
        <begin position="79"/>
        <end position="131"/>
    </location>
</feature>
<feature type="repeat" description="RCC1" evidence="2">
    <location>
        <begin position="132"/>
        <end position="189"/>
    </location>
</feature>
<dbReference type="InterPro" id="IPR009091">
    <property type="entry name" value="RCC1/BLIP-II"/>
</dbReference>
<evidence type="ECO:0000256" key="1">
    <source>
        <dbReference type="ARBA" id="ARBA00022737"/>
    </source>
</evidence>
<organism evidence="4 5">
    <name type="scientific">Emiliania huxleyi (strain CCMP1516)</name>
    <dbReference type="NCBI Taxonomy" id="280463"/>
    <lineage>
        <taxon>Eukaryota</taxon>
        <taxon>Haptista</taxon>
        <taxon>Haptophyta</taxon>
        <taxon>Prymnesiophyceae</taxon>
        <taxon>Isochrysidales</taxon>
        <taxon>Noelaerhabdaceae</taxon>
        <taxon>Emiliania</taxon>
    </lineage>
</organism>
<evidence type="ECO:0000313" key="4">
    <source>
        <dbReference type="EnsemblProtists" id="EOD22353"/>
    </source>
</evidence>